<feature type="compositionally biased region" description="Basic residues" evidence="1">
    <location>
        <begin position="348"/>
        <end position="364"/>
    </location>
</feature>
<gene>
    <name evidence="3" type="primary">LOC113203688</name>
</gene>
<feature type="region of interest" description="Disordered" evidence="1">
    <location>
        <begin position="1"/>
        <end position="284"/>
    </location>
</feature>
<feature type="compositionally biased region" description="Pro residues" evidence="1">
    <location>
        <begin position="1"/>
        <end position="18"/>
    </location>
</feature>
<evidence type="ECO:0000313" key="2">
    <source>
        <dbReference type="Proteomes" id="UP000504606"/>
    </source>
</evidence>
<sequence length="397" mass="42088">MAAHPTAPPRGPMGPQPAAPSRGPLGVKPSVTSRGPVRAAPLASPRGPGATTSALPSGPVSVVSSTPSSAPSRGPMDAVPIASTRVTFKPSPDVRSAAPVRPLVQKPVAVDQPQTKCPVNKTTPLPRDPASPQRTISHIRRPMEPARLRKALALQRPAAGPLKSRIPVRSANPRVTVRPAGPTRREPFTDPPRDPPRPQRTTRTLVPPSPLDPPATLAEPPTPFNAPDTRPHVKSAAKSAACRKLAKQDVPQAGQATGNTAEAVELPQPRIVTTPPRPVQAPGRWRASVVPVPCCTERCPLASHSPPRTRVETPCGDLHCPLDPAPAASSAVEPPPRPRTSRQAAPARRGRASSTRHRASRRPPRPSPPVRNSATRARRLRPVKVRRPMNRAAGFFL</sequence>
<dbReference type="AlphaFoldDB" id="A0A9C6XDH1"/>
<organism evidence="2 3">
    <name type="scientific">Frankliniella occidentalis</name>
    <name type="common">Western flower thrips</name>
    <name type="synonym">Euthrips occidentalis</name>
    <dbReference type="NCBI Taxonomy" id="133901"/>
    <lineage>
        <taxon>Eukaryota</taxon>
        <taxon>Metazoa</taxon>
        <taxon>Ecdysozoa</taxon>
        <taxon>Arthropoda</taxon>
        <taxon>Hexapoda</taxon>
        <taxon>Insecta</taxon>
        <taxon>Pterygota</taxon>
        <taxon>Neoptera</taxon>
        <taxon>Paraneoptera</taxon>
        <taxon>Thysanoptera</taxon>
        <taxon>Terebrantia</taxon>
        <taxon>Thripoidea</taxon>
        <taxon>Thripidae</taxon>
        <taxon>Frankliniella</taxon>
    </lineage>
</organism>
<feature type="compositionally biased region" description="Low complexity" evidence="1">
    <location>
        <begin position="53"/>
        <end position="75"/>
    </location>
</feature>
<dbReference type="RefSeq" id="XP_052133118.1">
    <property type="nucleotide sequence ID" value="XM_052277158.1"/>
</dbReference>
<accession>A0A9C6XDH1</accession>
<feature type="compositionally biased region" description="Polar residues" evidence="1">
    <location>
        <begin position="112"/>
        <end position="123"/>
    </location>
</feature>
<dbReference type="GeneID" id="113203688"/>
<name>A0A9C6XDH1_FRAOC</name>
<dbReference type="Proteomes" id="UP000504606">
    <property type="component" value="Unplaced"/>
</dbReference>
<dbReference type="KEGG" id="foc:113203688"/>
<evidence type="ECO:0000313" key="3">
    <source>
        <dbReference type="RefSeq" id="XP_052133118.1"/>
    </source>
</evidence>
<protein>
    <submittedName>
        <fullName evidence="3">Uncharacterized protein LOC113203688</fullName>
    </submittedName>
</protein>
<feature type="compositionally biased region" description="Basic and acidic residues" evidence="1">
    <location>
        <begin position="183"/>
        <end position="197"/>
    </location>
</feature>
<evidence type="ECO:0000256" key="1">
    <source>
        <dbReference type="SAM" id="MobiDB-lite"/>
    </source>
</evidence>
<keyword evidence="2" id="KW-1185">Reference proteome</keyword>
<feature type="region of interest" description="Disordered" evidence="1">
    <location>
        <begin position="326"/>
        <end position="384"/>
    </location>
</feature>
<proteinExistence type="predicted"/>
<reference evidence="3" key="1">
    <citation type="submission" date="2025-08" db="UniProtKB">
        <authorList>
            <consortium name="RefSeq"/>
        </authorList>
    </citation>
    <scope>IDENTIFICATION</scope>
    <source>
        <tissue evidence="3">Whole organism</tissue>
    </source>
</reference>